<dbReference type="AlphaFoldDB" id="A0A644YPA8"/>
<dbReference type="EMBL" id="VSSQ01005585">
    <property type="protein sequence ID" value="MPM29701.1"/>
    <property type="molecule type" value="Genomic_DNA"/>
</dbReference>
<name>A0A644YPA8_9ZZZZ</name>
<dbReference type="SUPFAM" id="SSF54593">
    <property type="entry name" value="Glyoxalase/Bleomycin resistance protein/Dihydroxybiphenyl dioxygenase"/>
    <property type="match status" value="1"/>
</dbReference>
<organism evidence="2">
    <name type="scientific">bioreactor metagenome</name>
    <dbReference type="NCBI Taxonomy" id="1076179"/>
    <lineage>
        <taxon>unclassified sequences</taxon>
        <taxon>metagenomes</taxon>
        <taxon>ecological metagenomes</taxon>
    </lineage>
</organism>
<sequence>MKLQNCSPVLFVKNAPKAKDFYVDVLGMTVTADFGGLNYMFDEGFAVWQIMEGNVIPATLGRENIENTTSTSRFELCFETQDLDNVYKTLKENSVKFLHEINTEIWGQRTIRFYDLDGHLIEVGEAMPVFLRRIFQEEGQNLDATSRRTFVPVEAIKQILGGIGG</sequence>
<dbReference type="PROSITE" id="PS51819">
    <property type="entry name" value="VOC"/>
    <property type="match status" value="1"/>
</dbReference>
<dbReference type="PANTHER" id="PTHR21366">
    <property type="entry name" value="GLYOXALASE FAMILY PROTEIN"/>
    <property type="match status" value="1"/>
</dbReference>
<evidence type="ECO:0000259" key="1">
    <source>
        <dbReference type="PROSITE" id="PS51819"/>
    </source>
</evidence>
<dbReference type="InterPro" id="IPR037523">
    <property type="entry name" value="VOC_core"/>
</dbReference>
<feature type="domain" description="VOC" evidence="1">
    <location>
        <begin position="4"/>
        <end position="126"/>
    </location>
</feature>
<reference evidence="2" key="1">
    <citation type="submission" date="2019-08" db="EMBL/GenBank/DDBJ databases">
        <authorList>
            <person name="Kucharzyk K."/>
            <person name="Murdoch R.W."/>
            <person name="Higgins S."/>
            <person name="Loffler F."/>
        </authorList>
    </citation>
    <scope>NUCLEOTIDE SEQUENCE</scope>
</reference>
<dbReference type="InterPro" id="IPR025870">
    <property type="entry name" value="Glyoxalase-like_dom"/>
</dbReference>
<proteinExistence type="predicted"/>
<dbReference type="InterPro" id="IPR029068">
    <property type="entry name" value="Glyas_Bleomycin-R_OHBP_Dase"/>
</dbReference>
<evidence type="ECO:0000313" key="2">
    <source>
        <dbReference type="EMBL" id="MPM29701.1"/>
    </source>
</evidence>
<accession>A0A644YPA8</accession>
<dbReference type="Pfam" id="PF12681">
    <property type="entry name" value="Glyoxalase_2"/>
    <property type="match status" value="1"/>
</dbReference>
<dbReference type="InterPro" id="IPR050383">
    <property type="entry name" value="GlyoxalaseI/FosfomycinResist"/>
</dbReference>
<dbReference type="Gene3D" id="3.10.180.10">
    <property type="entry name" value="2,3-Dihydroxybiphenyl 1,2-Dioxygenase, domain 1"/>
    <property type="match status" value="1"/>
</dbReference>
<gene>
    <name evidence="2" type="ORF">SDC9_76241</name>
</gene>
<dbReference type="PANTHER" id="PTHR21366:SF22">
    <property type="entry name" value="VOC DOMAIN-CONTAINING PROTEIN"/>
    <property type="match status" value="1"/>
</dbReference>
<protein>
    <recommendedName>
        <fullName evidence="1">VOC domain-containing protein</fullName>
    </recommendedName>
</protein>
<comment type="caution">
    <text evidence="2">The sequence shown here is derived from an EMBL/GenBank/DDBJ whole genome shotgun (WGS) entry which is preliminary data.</text>
</comment>